<feature type="domain" description="Potassium channel tetramerisation-type BTB" evidence="8">
    <location>
        <begin position="2"/>
        <end position="130"/>
    </location>
</feature>
<dbReference type="SUPFAM" id="SSF54695">
    <property type="entry name" value="POZ domain"/>
    <property type="match status" value="1"/>
</dbReference>
<dbReference type="Pfam" id="PF02214">
    <property type="entry name" value="BTB_2"/>
    <property type="match status" value="1"/>
</dbReference>
<dbReference type="InterPro" id="IPR003131">
    <property type="entry name" value="T1-type_BTB"/>
</dbReference>
<organism evidence="9 10">
    <name type="scientific">Dreissena polymorpha</name>
    <name type="common">Zebra mussel</name>
    <name type="synonym">Mytilus polymorpha</name>
    <dbReference type="NCBI Taxonomy" id="45954"/>
    <lineage>
        <taxon>Eukaryota</taxon>
        <taxon>Metazoa</taxon>
        <taxon>Spiralia</taxon>
        <taxon>Lophotrochozoa</taxon>
        <taxon>Mollusca</taxon>
        <taxon>Bivalvia</taxon>
        <taxon>Autobranchia</taxon>
        <taxon>Heteroconchia</taxon>
        <taxon>Euheterodonta</taxon>
        <taxon>Imparidentia</taxon>
        <taxon>Neoheterodontei</taxon>
        <taxon>Myida</taxon>
        <taxon>Dreissenoidea</taxon>
        <taxon>Dreissenidae</taxon>
        <taxon>Dreissena</taxon>
    </lineage>
</organism>
<evidence type="ECO:0000256" key="6">
    <source>
        <dbReference type="ARBA" id="ARBA00023136"/>
    </source>
</evidence>
<dbReference type="GO" id="GO:0005249">
    <property type="term" value="F:voltage-gated potassium channel activity"/>
    <property type="evidence" value="ECO:0007669"/>
    <property type="project" value="InterPro"/>
</dbReference>
<dbReference type="Gene3D" id="3.30.710.10">
    <property type="entry name" value="Potassium Channel Kv1.1, Chain A"/>
    <property type="match status" value="1"/>
</dbReference>
<keyword evidence="2" id="KW-0813">Transport</keyword>
<reference evidence="9" key="1">
    <citation type="journal article" date="2019" name="bioRxiv">
        <title>The Genome of the Zebra Mussel, Dreissena polymorpha: A Resource for Invasive Species Research.</title>
        <authorList>
            <person name="McCartney M.A."/>
            <person name="Auch B."/>
            <person name="Kono T."/>
            <person name="Mallez S."/>
            <person name="Zhang Y."/>
            <person name="Obille A."/>
            <person name="Becker A."/>
            <person name="Abrahante J.E."/>
            <person name="Garbe J."/>
            <person name="Badalamenti J.P."/>
            <person name="Herman A."/>
            <person name="Mangelson H."/>
            <person name="Liachko I."/>
            <person name="Sullivan S."/>
            <person name="Sone E.D."/>
            <person name="Koren S."/>
            <person name="Silverstein K.A.T."/>
            <person name="Beckman K.B."/>
            <person name="Gohl D.M."/>
        </authorList>
    </citation>
    <scope>NUCLEOTIDE SEQUENCE</scope>
    <source>
        <strain evidence="9">Duluth1</strain>
        <tissue evidence="9">Whole animal</tissue>
    </source>
</reference>
<dbReference type="EMBL" id="JAIWYP010000005">
    <property type="protein sequence ID" value="KAH3821014.1"/>
    <property type="molecule type" value="Genomic_DNA"/>
</dbReference>
<dbReference type="AlphaFoldDB" id="A0A9D4JSA8"/>
<name>A0A9D4JSA8_DREPO</name>
<accession>A0A9D4JSA8</accession>
<keyword evidence="4" id="KW-1133">Transmembrane helix</keyword>
<evidence type="ECO:0000259" key="8">
    <source>
        <dbReference type="Pfam" id="PF02214"/>
    </source>
</evidence>
<comment type="caution">
    <text evidence="9">The sequence shown here is derived from an EMBL/GenBank/DDBJ whole genome shotgun (WGS) entry which is preliminary data.</text>
</comment>
<keyword evidence="3" id="KW-0812">Transmembrane</keyword>
<evidence type="ECO:0000256" key="3">
    <source>
        <dbReference type="ARBA" id="ARBA00022692"/>
    </source>
</evidence>
<evidence type="ECO:0000313" key="9">
    <source>
        <dbReference type="EMBL" id="KAH3821014.1"/>
    </source>
</evidence>
<dbReference type="GO" id="GO:0008076">
    <property type="term" value="C:voltage-gated potassium channel complex"/>
    <property type="evidence" value="ECO:0007669"/>
    <property type="project" value="InterPro"/>
</dbReference>
<gene>
    <name evidence="9" type="ORF">DPMN_122769</name>
</gene>
<keyword evidence="5" id="KW-0406">Ion transport</keyword>
<dbReference type="PRINTS" id="PR01498">
    <property type="entry name" value="SHAWCHANNEL"/>
</dbReference>
<dbReference type="PANTHER" id="PTHR11537">
    <property type="entry name" value="VOLTAGE-GATED POTASSIUM CHANNEL"/>
    <property type="match status" value="1"/>
</dbReference>
<evidence type="ECO:0000256" key="2">
    <source>
        <dbReference type="ARBA" id="ARBA00022448"/>
    </source>
</evidence>
<keyword evidence="6" id="KW-0472">Membrane</keyword>
<evidence type="ECO:0000256" key="4">
    <source>
        <dbReference type="ARBA" id="ARBA00022989"/>
    </source>
</evidence>
<evidence type="ECO:0000313" key="10">
    <source>
        <dbReference type="Proteomes" id="UP000828390"/>
    </source>
</evidence>
<dbReference type="InterPro" id="IPR003974">
    <property type="entry name" value="K_chnl_volt-dep_Kv3"/>
</dbReference>
<sequence length="134" mass="15141">MKIFVSGKLFEFEEATVKWRPEHLLAKLCKKQLEQKQDVSADPNAVDITLPNRPSNDLGLIRSPDAEIEASTADTRSEHITVHGRSTDAFKAIMAYYQTGRLHIPLCMCTGAFKDEMDFWGISTSELTKCCLYK</sequence>
<dbReference type="GO" id="GO:0051260">
    <property type="term" value="P:protein homooligomerization"/>
    <property type="evidence" value="ECO:0007669"/>
    <property type="project" value="InterPro"/>
</dbReference>
<proteinExistence type="predicted"/>
<reference evidence="9" key="2">
    <citation type="submission" date="2020-11" db="EMBL/GenBank/DDBJ databases">
        <authorList>
            <person name="McCartney M.A."/>
            <person name="Auch B."/>
            <person name="Kono T."/>
            <person name="Mallez S."/>
            <person name="Becker A."/>
            <person name="Gohl D.M."/>
            <person name="Silverstein K.A.T."/>
            <person name="Koren S."/>
            <person name="Bechman K.B."/>
            <person name="Herman A."/>
            <person name="Abrahante J.E."/>
            <person name="Garbe J."/>
        </authorList>
    </citation>
    <scope>NUCLEOTIDE SEQUENCE</scope>
    <source>
        <strain evidence="9">Duluth1</strain>
        <tissue evidence="9">Whole animal</tissue>
    </source>
</reference>
<dbReference type="InterPro" id="IPR028325">
    <property type="entry name" value="VG_K_chnl"/>
</dbReference>
<evidence type="ECO:0000256" key="1">
    <source>
        <dbReference type="ARBA" id="ARBA00004141"/>
    </source>
</evidence>
<dbReference type="InterPro" id="IPR011333">
    <property type="entry name" value="SKP1/BTB/POZ_sf"/>
</dbReference>
<dbReference type="GO" id="GO:0001508">
    <property type="term" value="P:action potential"/>
    <property type="evidence" value="ECO:0007669"/>
    <property type="project" value="TreeGrafter"/>
</dbReference>
<dbReference type="Proteomes" id="UP000828390">
    <property type="component" value="Unassembled WGS sequence"/>
</dbReference>
<evidence type="ECO:0000256" key="7">
    <source>
        <dbReference type="ARBA" id="ARBA00023303"/>
    </source>
</evidence>
<protein>
    <recommendedName>
        <fullName evidence="8">Potassium channel tetramerisation-type BTB domain-containing protein</fullName>
    </recommendedName>
</protein>
<comment type="subcellular location">
    <subcellularLocation>
        <location evidence="1">Membrane</location>
        <topology evidence="1">Multi-pass membrane protein</topology>
    </subcellularLocation>
</comment>
<evidence type="ECO:0000256" key="5">
    <source>
        <dbReference type="ARBA" id="ARBA00023065"/>
    </source>
</evidence>
<dbReference type="PANTHER" id="PTHR11537:SF254">
    <property type="entry name" value="POTASSIUM VOLTAGE-GATED CHANNEL PROTEIN SHAB"/>
    <property type="match status" value="1"/>
</dbReference>
<keyword evidence="10" id="KW-1185">Reference proteome</keyword>
<keyword evidence="7" id="KW-0407">Ion channel</keyword>